<dbReference type="EMBL" id="BSNI01000002">
    <property type="protein sequence ID" value="GLQ18445.1"/>
    <property type="molecule type" value="Genomic_DNA"/>
</dbReference>
<dbReference type="Pfam" id="PF02518">
    <property type="entry name" value="HATPase_c"/>
    <property type="match status" value="1"/>
</dbReference>
<dbReference type="InterPro" id="IPR000014">
    <property type="entry name" value="PAS"/>
</dbReference>
<reference evidence="10" key="1">
    <citation type="journal article" date="2014" name="Int. J. Syst. Evol. Microbiol.">
        <title>Complete genome of a new Firmicutes species belonging to the dominant human colonic microbiota ('Ruminococcus bicirculans') reveals two chromosomes and a selective capacity to utilize plant glucans.</title>
        <authorList>
            <consortium name="NISC Comparative Sequencing Program"/>
            <person name="Wegmann U."/>
            <person name="Louis P."/>
            <person name="Goesmann A."/>
            <person name="Henrissat B."/>
            <person name="Duncan S.H."/>
            <person name="Flint H.J."/>
        </authorList>
    </citation>
    <scope>NUCLEOTIDE SEQUENCE</scope>
    <source>
        <strain evidence="10">NBRC 107169</strain>
    </source>
</reference>
<evidence type="ECO:0000259" key="9">
    <source>
        <dbReference type="PROSITE" id="PS50109"/>
    </source>
</evidence>
<dbReference type="PROSITE" id="PS50109">
    <property type="entry name" value="HIS_KIN"/>
    <property type="match status" value="1"/>
</dbReference>
<evidence type="ECO:0000256" key="5">
    <source>
        <dbReference type="ARBA" id="ARBA00022741"/>
    </source>
</evidence>
<reference evidence="10" key="2">
    <citation type="submission" date="2023-01" db="EMBL/GenBank/DDBJ databases">
        <title>Draft genome sequence of Maritalea porphyrae strain NBRC 107169.</title>
        <authorList>
            <person name="Sun Q."/>
            <person name="Mori K."/>
        </authorList>
    </citation>
    <scope>NUCLEOTIDE SEQUENCE</scope>
    <source>
        <strain evidence="10">NBRC 107169</strain>
    </source>
</reference>
<dbReference type="Gene3D" id="1.10.287.130">
    <property type="match status" value="1"/>
</dbReference>
<sequence>MSPTSYELAFSAFQSMTQPVLICDSANQIVMANYAAQSFFQTSENLLKRQKVDDHVAPSSPLLGLLAHVHERQAASSEHKIAIGNVNLPHERLVDVHVAPMGSDPNLVVVTLFERTMADKIDKQLTSQGAARQVSGLAAMLAHEIKNPLSGIKGAAQLLEQSASDDDRPLARLVQQEVERIVKLVDRMEVFGDERHPELSSINIHAVLNHVLLLAENGFAKGLTIEKQFDPSLPPVLGNWDQLVQVYLNLVKNAAEAVKGEAGSKIKISTAYRPGIRVGVSGTRERLSLPLEITVEDNGPGIDPEMLPHIFEPFVTSKKTGGGLGLAMVAKLIRGQGGIVDVDYVGDRTIFKTLLPMAKATKSNHKEDALNE</sequence>
<dbReference type="PANTHER" id="PTHR43065:SF10">
    <property type="entry name" value="PEROXIDE STRESS-ACTIVATED HISTIDINE KINASE MAK3"/>
    <property type="match status" value="1"/>
</dbReference>
<dbReference type="InterPro" id="IPR036890">
    <property type="entry name" value="HATPase_C_sf"/>
</dbReference>
<keyword evidence="11" id="KW-1185">Reference proteome</keyword>
<comment type="caution">
    <text evidence="10">The sequence shown here is derived from an EMBL/GenBank/DDBJ whole genome shotgun (WGS) entry which is preliminary data.</text>
</comment>
<keyword evidence="3" id="KW-0597">Phosphoprotein</keyword>
<comment type="catalytic activity">
    <reaction evidence="1">
        <text>ATP + protein L-histidine = ADP + protein N-phospho-L-histidine.</text>
        <dbReference type="EC" id="2.7.13.3"/>
    </reaction>
</comment>
<evidence type="ECO:0000256" key="8">
    <source>
        <dbReference type="ARBA" id="ARBA00023012"/>
    </source>
</evidence>
<dbReference type="SMART" id="SM00388">
    <property type="entry name" value="HisKA"/>
    <property type="match status" value="1"/>
</dbReference>
<dbReference type="InterPro" id="IPR036097">
    <property type="entry name" value="HisK_dim/P_sf"/>
</dbReference>
<evidence type="ECO:0000256" key="3">
    <source>
        <dbReference type="ARBA" id="ARBA00022553"/>
    </source>
</evidence>
<dbReference type="InterPro" id="IPR003594">
    <property type="entry name" value="HATPase_dom"/>
</dbReference>
<dbReference type="Pfam" id="PF00512">
    <property type="entry name" value="HisKA"/>
    <property type="match status" value="1"/>
</dbReference>
<dbReference type="RefSeq" id="WP_284365379.1">
    <property type="nucleotide sequence ID" value="NZ_BSNI01000002.1"/>
</dbReference>
<evidence type="ECO:0000256" key="6">
    <source>
        <dbReference type="ARBA" id="ARBA00022777"/>
    </source>
</evidence>
<dbReference type="InterPro" id="IPR004358">
    <property type="entry name" value="Sig_transdc_His_kin-like_C"/>
</dbReference>
<keyword evidence="4" id="KW-0808">Transferase</keyword>
<proteinExistence type="predicted"/>
<dbReference type="SMART" id="SM00387">
    <property type="entry name" value="HATPase_c"/>
    <property type="match status" value="1"/>
</dbReference>
<evidence type="ECO:0000313" key="10">
    <source>
        <dbReference type="EMBL" id="GLQ18445.1"/>
    </source>
</evidence>
<evidence type="ECO:0000313" key="11">
    <source>
        <dbReference type="Proteomes" id="UP001161405"/>
    </source>
</evidence>
<dbReference type="PANTHER" id="PTHR43065">
    <property type="entry name" value="SENSOR HISTIDINE KINASE"/>
    <property type="match status" value="1"/>
</dbReference>
<dbReference type="SMART" id="SM00091">
    <property type="entry name" value="PAS"/>
    <property type="match status" value="1"/>
</dbReference>
<dbReference type="Proteomes" id="UP001161405">
    <property type="component" value="Unassembled WGS sequence"/>
</dbReference>
<name>A0ABQ5UUP7_9HYPH</name>
<dbReference type="InterPro" id="IPR005467">
    <property type="entry name" value="His_kinase_dom"/>
</dbReference>
<evidence type="ECO:0000256" key="4">
    <source>
        <dbReference type="ARBA" id="ARBA00022679"/>
    </source>
</evidence>
<dbReference type="SUPFAM" id="SSF47384">
    <property type="entry name" value="Homodimeric domain of signal transducing histidine kinase"/>
    <property type="match status" value="1"/>
</dbReference>
<gene>
    <name evidence="10" type="primary">ntrB</name>
    <name evidence="10" type="ORF">GCM10007879_26940</name>
</gene>
<evidence type="ECO:0000256" key="1">
    <source>
        <dbReference type="ARBA" id="ARBA00000085"/>
    </source>
</evidence>
<organism evidence="10 11">
    <name type="scientific">Maritalea porphyrae</name>
    <dbReference type="NCBI Taxonomy" id="880732"/>
    <lineage>
        <taxon>Bacteria</taxon>
        <taxon>Pseudomonadati</taxon>
        <taxon>Pseudomonadota</taxon>
        <taxon>Alphaproteobacteria</taxon>
        <taxon>Hyphomicrobiales</taxon>
        <taxon>Devosiaceae</taxon>
        <taxon>Maritalea</taxon>
    </lineage>
</organism>
<dbReference type="SUPFAM" id="SSF55874">
    <property type="entry name" value="ATPase domain of HSP90 chaperone/DNA topoisomerase II/histidine kinase"/>
    <property type="match status" value="1"/>
</dbReference>
<accession>A0ABQ5UUP7</accession>
<dbReference type="CDD" id="cd00082">
    <property type="entry name" value="HisKA"/>
    <property type="match status" value="1"/>
</dbReference>
<dbReference type="PRINTS" id="PR00344">
    <property type="entry name" value="BCTRLSENSOR"/>
</dbReference>
<dbReference type="Gene3D" id="3.30.450.20">
    <property type="entry name" value="PAS domain"/>
    <property type="match status" value="1"/>
</dbReference>
<dbReference type="Gene3D" id="3.30.565.10">
    <property type="entry name" value="Histidine kinase-like ATPase, C-terminal domain"/>
    <property type="match status" value="1"/>
</dbReference>
<keyword evidence="5" id="KW-0547">Nucleotide-binding</keyword>
<dbReference type="InterPro" id="IPR003661">
    <property type="entry name" value="HisK_dim/P_dom"/>
</dbReference>
<protein>
    <recommendedName>
        <fullName evidence="2">histidine kinase</fullName>
        <ecNumber evidence="2">2.7.13.3</ecNumber>
    </recommendedName>
</protein>
<evidence type="ECO:0000256" key="2">
    <source>
        <dbReference type="ARBA" id="ARBA00012438"/>
    </source>
</evidence>
<keyword evidence="6" id="KW-0418">Kinase</keyword>
<keyword evidence="7" id="KW-0067">ATP-binding</keyword>
<feature type="domain" description="Histidine kinase" evidence="9">
    <location>
        <begin position="140"/>
        <end position="359"/>
    </location>
</feature>
<keyword evidence="8" id="KW-0902">Two-component regulatory system</keyword>
<evidence type="ECO:0000256" key="7">
    <source>
        <dbReference type="ARBA" id="ARBA00022840"/>
    </source>
</evidence>
<dbReference type="EC" id="2.7.13.3" evidence="2"/>